<evidence type="ECO:0000256" key="10">
    <source>
        <dbReference type="ARBA" id="ARBA00040300"/>
    </source>
</evidence>
<dbReference type="STRING" id="1042311.A0A2T3YR40"/>
<sequence length="291" mass="32926">MICHYDTLKVGNSNTLEYRIYVTRNGTPISSFHDIPLYCDSRETVLNMVVEIPRWTNNKLEITKDEVLNPIKQDNQGNKPRYVRNCFPYKGYIWNYGALPQTWEDPNFTHPDTEAKGDNDPLDVCEIGERVGYPGEVKQVKVLGILALLDGEDTDWKVIAIDINDPLASEFNDIGDVEVHMPGLLQATKEWFRLYKVPDGKPANKFSFNGEYKNKAYANRVIEKCSHAWCHLISTQGHGIAVANTTIEGSPGYVTHITQGLIPELPIQQQLSPGSIESPIDKWYFINAAQL</sequence>
<keyword evidence="6" id="KW-0479">Metal-binding</keyword>
<evidence type="ECO:0000256" key="2">
    <source>
        <dbReference type="ARBA" id="ARBA00004496"/>
    </source>
</evidence>
<evidence type="ECO:0000313" key="12">
    <source>
        <dbReference type="EMBL" id="PTB35032.1"/>
    </source>
</evidence>
<dbReference type="GO" id="GO:0006796">
    <property type="term" value="P:phosphate-containing compound metabolic process"/>
    <property type="evidence" value="ECO:0007669"/>
    <property type="project" value="InterPro"/>
</dbReference>
<organism evidence="12 13">
    <name type="scientific">Trichoderma asperellum (strain ATCC 204424 / CBS 433.97 / NBRC 101777)</name>
    <dbReference type="NCBI Taxonomy" id="1042311"/>
    <lineage>
        <taxon>Eukaryota</taxon>
        <taxon>Fungi</taxon>
        <taxon>Dikarya</taxon>
        <taxon>Ascomycota</taxon>
        <taxon>Pezizomycotina</taxon>
        <taxon>Sordariomycetes</taxon>
        <taxon>Hypocreomycetidae</taxon>
        <taxon>Hypocreales</taxon>
        <taxon>Hypocreaceae</taxon>
        <taxon>Trichoderma</taxon>
    </lineage>
</organism>
<comment type="similarity">
    <text evidence="3">Belongs to the PPase family.</text>
</comment>
<proteinExistence type="inferred from homology"/>
<keyword evidence="8" id="KW-0460">Magnesium</keyword>
<comment type="catalytic activity">
    <reaction evidence="11">
        <text>diphosphate + H2O = 2 phosphate + H(+)</text>
        <dbReference type="Rhea" id="RHEA:24576"/>
        <dbReference type="ChEBI" id="CHEBI:15377"/>
        <dbReference type="ChEBI" id="CHEBI:15378"/>
        <dbReference type="ChEBI" id="CHEBI:33019"/>
        <dbReference type="ChEBI" id="CHEBI:43474"/>
        <dbReference type="EC" id="3.6.1.1"/>
    </reaction>
</comment>
<keyword evidence="5" id="KW-0963">Cytoplasm</keyword>
<reference evidence="12 13" key="1">
    <citation type="submission" date="2016-07" db="EMBL/GenBank/DDBJ databases">
        <title>Multiple horizontal gene transfer events from other fungi enriched the ability of initially mycotrophic Trichoderma (Ascomycota) to feed on dead plant biomass.</title>
        <authorList>
            <consortium name="DOE Joint Genome Institute"/>
            <person name="Aerts A."/>
            <person name="Atanasova L."/>
            <person name="Chenthamara K."/>
            <person name="Zhang J."/>
            <person name="Grujic M."/>
            <person name="Henrissat B."/>
            <person name="Kuo A."/>
            <person name="Salamov A."/>
            <person name="Lipzen A."/>
            <person name="Labutti K."/>
            <person name="Barry K."/>
            <person name="Miao Y."/>
            <person name="Rahimi M.J."/>
            <person name="Shen Q."/>
            <person name="Grigoriev I.V."/>
            <person name="Kubicek C.P."/>
            <person name="Druzhinina I.S."/>
        </authorList>
    </citation>
    <scope>NUCLEOTIDE SEQUENCE [LARGE SCALE GENOMIC DNA]</scope>
    <source>
        <strain evidence="12 13">CBS 433.97</strain>
    </source>
</reference>
<dbReference type="FunFam" id="3.90.80.10:FF:000004">
    <property type="entry name" value="Inorganic pyrophosphatase"/>
    <property type="match status" value="1"/>
</dbReference>
<evidence type="ECO:0000256" key="8">
    <source>
        <dbReference type="ARBA" id="ARBA00022842"/>
    </source>
</evidence>
<dbReference type="Pfam" id="PF00719">
    <property type="entry name" value="Pyrophosphatase"/>
    <property type="match status" value="1"/>
</dbReference>
<evidence type="ECO:0000256" key="7">
    <source>
        <dbReference type="ARBA" id="ARBA00022801"/>
    </source>
</evidence>
<keyword evidence="7" id="KW-0378">Hydrolase</keyword>
<dbReference type="GO" id="GO:0004427">
    <property type="term" value="F:inorganic diphosphate phosphatase activity"/>
    <property type="evidence" value="ECO:0007669"/>
    <property type="project" value="UniProtKB-EC"/>
</dbReference>
<dbReference type="Proteomes" id="UP000240493">
    <property type="component" value="Unassembled WGS sequence"/>
</dbReference>
<protein>
    <recommendedName>
        <fullName evidence="10">Inorganic pyrophosphatase</fullName>
        <ecNumber evidence="4">3.6.1.1</ecNumber>
    </recommendedName>
    <alternativeName>
        <fullName evidence="9">Pyrophosphate phospho-hydrolase</fullName>
    </alternativeName>
</protein>
<comment type="subcellular location">
    <subcellularLocation>
        <location evidence="2">Cytoplasm</location>
    </subcellularLocation>
</comment>
<evidence type="ECO:0000256" key="11">
    <source>
        <dbReference type="ARBA" id="ARBA00047820"/>
    </source>
</evidence>
<keyword evidence="13" id="KW-1185">Reference proteome</keyword>
<evidence type="ECO:0000256" key="5">
    <source>
        <dbReference type="ARBA" id="ARBA00022490"/>
    </source>
</evidence>
<dbReference type="SUPFAM" id="SSF50324">
    <property type="entry name" value="Inorganic pyrophosphatase"/>
    <property type="match status" value="1"/>
</dbReference>
<dbReference type="Gene3D" id="3.90.80.10">
    <property type="entry name" value="Inorganic pyrophosphatase"/>
    <property type="match status" value="1"/>
</dbReference>
<dbReference type="OrthoDB" id="1608002at2759"/>
<evidence type="ECO:0000256" key="6">
    <source>
        <dbReference type="ARBA" id="ARBA00022723"/>
    </source>
</evidence>
<dbReference type="PROSITE" id="PS00387">
    <property type="entry name" value="PPASE"/>
    <property type="match status" value="1"/>
</dbReference>
<dbReference type="CDD" id="cd00412">
    <property type="entry name" value="pyrophosphatase"/>
    <property type="match status" value="1"/>
</dbReference>
<evidence type="ECO:0000256" key="4">
    <source>
        <dbReference type="ARBA" id="ARBA00012146"/>
    </source>
</evidence>
<evidence type="ECO:0000313" key="13">
    <source>
        <dbReference type="Proteomes" id="UP000240493"/>
    </source>
</evidence>
<dbReference type="InterPro" id="IPR008162">
    <property type="entry name" value="Pyrophosphatase"/>
</dbReference>
<gene>
    <name evidence="12" type="ORF">M441DRAFT_74604</name>
</gene>
<dbReference type="AlphaFoldDB" id="A0A2T3YR40"/>
<accession>A0A2T3YR40</accession>
<dbReference type="GO" id="GO:0005737">
    <property type="term" value="C:cytoplasm"/>
    <property type="evidence" value="ECO:0007669"/>
    <property type="project" value="UniProtKB-SubCell"/>
</dbReference>
<dbReference type="InterPro" id="IPR036649">
    <property type="entry name" value="Pyrophosphatase_sf"/>
</dbReference>
<dbReference type="EC" id="3.6.1.1" evidence="4"/>
<dbReference type="PANTHER" id="PTHR10286">
    <property type="entry name" value="INORGANIC PYROPHOSPHATASE"/>
    <property type="match status" value="1"/>
</dbReference>
<evidence type="ECO:0000256" key="3">
    <source>
        <dbReference type="ARBA" id="ARBA00006220"/>
    </source>
</evidence>
<evidence type="ECO:0000256" key="1">
    <source>
        <dbReference type="ARBA" id="ARBA00001946"/>
    </source>
</evidence>
<dbReference type="GO" id="GO:0000287">
    <property type="term" value="F:magnesium ion binding"/>
    <property type="evidence" value="ECO:0007669"/>
    <property type="project" value="InterPro"/>
</dbReference>
<evidence type="ECO:0000256" key="9">
    <source>
        <dbReference type="ARBA" id="ARBA00032535"/>
    </source>
</evidence>
<dbReference type="EMBL" id="KZ679283">
    <property type="protein sequence ID" value="PTB35032.1"/>
    <property type="molecule type" value="Genomic_DNA"/>
</dbReference>
<comment type="cofactor">
    <cofactor evidence="1">
        <name>Mg(2+)</name>
        <dbReference type="ChEBI" id="CHEBI:18420"/>
    </cofactor>
</comment>
<name>A0A2T3YR40_TRIA4</name>